<dbReference type="NCBIfam" id="TIGR01840">
    <property type="entry name" value="esterase_phb"/>
    <property type="match status" value="1"/>
</dbReference>
<dbReference type="Pfam" id="PF00734">
    <property type="entry name" value="CBM_1"/>
    <property type="match status" value="1"/>
</dbReference>
<comment type="caution">
    <text evidence="12">The sequence shown here is derived from an EMBL/GenBank/DDBJ whole genome shotgun (WGS) entry which is preliminary data.</text>
</comment>
<dbReference type="Pfam" id="PF10503">
    <property type="entry name" value="Esterase_PHB"/>
    <property type="match status" value="1"/>
</dbReference>
<feature type="region of interest" description="Disordered" evidence="10">
    <location>
        <begin position="301"/>
        <end position="339"/>
    </location>
</feature>
<evidence type="ECO:0000313" key="12">
    <source>
        <dbReference type="EMBL" id="KAK6516108.1"/>
    </source>
</evidence>
<dbReference type="PANTHER" id="PTHR43037:SF3">
    <property type="entry name" value="FERULOYL ESTERASE B"/>
    <property type="match status" value="1"/>
</dbReference>
<name>A0AAN8RNN8_9PEZI</name>
<sequence>MFGVIRTVFLAAGLVSAASLQSVTGWGSNPSGIQMSIYVPDRLASKPPVVVALHGCGGTGQQMYSSSRFQTYADQYGFILIYPSSNTKQGIACWDNHSPQSLTHNGGGDTQGIVQQVQYTLNKYNGDANRVYAIGFSSGAMMTNNLAATYPDVFEAGAPFAGVPAACFAGSGGSSPASSNTSCANAGVIKSAQDWGNYARNAYSGYNGRRTRMQIWHGAADNLVLPQLFQEELKQWSNVLGVSLTSTNSNNPESGYTQYLYGDGKQLVGYLQAGAGHGGVPYHESMVLSFFGVLTTPATTTTTASRTTTTATTTAPPTTTPRTTAVTTTPPGNPGGSQSKWGQCGGLGWTGYTACSPPAACSTLNPYYAQCL</sequence>
<accession>A0AAN8RNN8</accession>
<evidence type="ECO:0000256" key="1">
    <source>
        <dbReference type="ARBA" id="ARBA00004613"/>
    </source>
</evidence>
<dbReference type="InterPro" id="IPR000254">
    <property type="entry name" value="CBD"/>
</dbReference>
<proteinExistence type="inferred from homology"/>
<keyword evidence="8 9" id="KW-0624">Polysaccharide degradation</keyword>
<dbReference type="AlphaFoldDB" id="A0AAN8RNN8"/>
<evidence type="ECO:0000313" key="13">
    <source>
        <dbReference type="Proteomes" id="UP001307849"/>
    </source>
</evidence>
<dbReference type="InterPro" id="IPR010126">
    <property type="entry name" value="Esterase_phb"/>
</dbReference>
<dbReference type="GO" id="GO:0052689">
    <property type="term" value="F:carboxylic ester hydrolase activity"/>
    <property type="evidence" value="ECO:0007669"/>
    <property type="project" value="UniProtKB-KW"/>
</dbReference>
<dbReference type="PROSITE" id="PS51164">
    <property type="entry name" value="CBM1_2"/>
    <property type="match status" value="1"/>
</dbReference>
<comment type="similarity">
    <text evidence="9">Belongs to the carbohydrate esterase 1 (CE1) family.</text>
</comment>
<evidence type="ECO:0000256" key="4">
    <source>
        <dbReference type="ARBA" id="ARBA00022729"/>
    </source>
</evidence>
<organism evidence="12 13">
    <name type="scientific">Arthrobotrys conoides</name>
    <dbReference type="NCBI Taxonomy" id="74498"/>
    <lineage>
        <taxon>Eukaryota</taxon>
        <taxon>Fungi</taxon>
        <taxon>Dikarya</taxon>
        <taxon>Ascomycota</taxon>
        <taxon>Pezizomycotina</taxon>
        <taxon>Orbiliomycetes</taxon>
        <taxon>Orbiliales</taxon>
        <taxon>Orbiliaceae</taxon>
        <taxon>Arthrobotrys</taxon>
    </lineage>
</organism>
<evidence type="ECO:0000256" key="8">
    <source>
        <dbReference type="ARBA" id="ARBA00023326"/>
    </source>
</evidence>
<dbReference type="GO" id="GO:0005576">
    <property type="term" value="C:extracellular region"/>
    <property type="evidence" value="ECO:0007669"/>
    <property type="project" value="UniProtKB-SubCell"/>
</dbReference>
<reference evidence="12 13" key="1">
    <citation type="submission" date="2019-10" db="EMBL/GenBank/DDBJ databases">
        <authorList>
            <person name="Palmer J.M."/>
        </authorList>
    </citation>
    <scope>NUCLEOTIDE SEQUENCE [LARGE SCALE GENOMIC DNA]</scope>
    <source>
        <strain evidence="12 13">TWF506</strain>
    </source>
</reference>
<keyword evidence="5 9" id="KW-0378">Hydrolase</keyword>
<dbReference type="SUPFAM" id="SSF53474">
    <property type="entry name" value="alpha/beta-Hydrolases"/>
    <property type="match status" value="2"/>
</dbReference>
<evidence type="ECO:0000256" key="7">
    <source>
        <dbReference type="ARBA" id="ARBA00023277"/>
    </source>
</evidence>
<protein>
    <recommendedName>
        <fullName evidence="9">Carboxylic ester hydrolase</fullName>
        <ecNumber evidence="9">3.1.1.-</ecNumber>
    </recommendedName>
</protein>
<feature type="compositionally biased region" description="Low complexity" evidence="10">
    <location>
        <begin position="301"/>
        <end position="330"/>
    </location>
</feature>
<keyword evidence="13" id="KW-1185">Reference proteome</keyword>
<dbReference type="Gene3D" id="3.40.50.1820">
    <property type="entry name" value="alpha/beta hydrolase"/>
    <property type="match status" value="1"/>
</dbReference>
<feature type="chain" id="PRO_5042663515" description="Carboxylic ester hydrolase" evidence="9">
    <location>
        <begin position="18"/>
        <end position="372"/>
    </location>
</feature>
<evidence type="ECO:0000256" key="2">
    <source>
        <dbReference type="ARBA" id="ARBA00022487"/>
    </source>
</evidence>
<evidence type="ECO:0000256" key="9">
    <source>
        <dbReference type="RuleBase" id="RU367147"/>
    </source>
</evidence>
<comment type="subcellular location">
    <subcellularLocation>
        <location evidence="1 9">Secreted</location>
    </subcellularLocation>
</comment>
<dbReference type="GO" id="GO:0045493">
    <property type="term" value="P:xylan catabolic process"/>
    <property type="evidence" value="ECO:0007669"/>
    <property type="project" value="UniProtKB-UniRule"/>
</dbReference>
<evidence type="ECO:0000256" key="5">
    <source>
        <dbReference type="ARBA" id="ARBA00022801"/>
    </source>
</evidence>
<keyword evidence="3 9" id="KW-0964">Secreted</keyword>
<dbReference type="InterPro" id="IPR029058">
    <property type="entry name" value="AB_hydrolase_fold"/>
</dbReference>
<keyword evidence="2 9" id="KW-0719">Serine esterase</keyword>
<dbReference type="PROSITE" id="PS00562">
    <property type="entry name" value="CBM1_1"/>
    <property type="match status" value="1"/>
</dbReference>
<dbReference type="PANTHER" id="PTHR43037">
    <property type="entry name" value="UNNAMED PRODUCT-RELATED"/>
    <property type="match status" value="1"/>
</dbReference>
<feature type="signal peptide" evidence="9">
    <location>
        <begin position="1"/>
        <end position="17"/>
    </location>
</feature>
<evidence type="ECO:0000259" key="11">
    <source>
        <dbReference type="PROSITE" id="PS51164"/>
    </source>
</evidence>
<comment type="function">
    <text evidence="9">Esterase involved in the hydrolysis of xylan, a major structural heterogeneous polysaccharide found in plant biomass representing the second most abundant polysaccharide in the biosphere, after cellulose.</text>
</comment>
<keyword evidence="6" id="KW-0325">Glycoprotein</keyword>
<feature type="domain" description="CBM1" evidence="11">
    <location>
        <begin position="336"/>
        <end position="372"/>
    </location>
</feature>
<dbReference type="InterPro" id="IPR050955">
    <property type="entry name" value="Plant_Biomass_Hydrol_Est"/>
</dbReference>
<evidence type="ECO:0000256" key="10">
    <source>
        <dbReference type="SAM" id="MobiDB-lite"/>
    </source>
</evidence>
<dbReference type="GO" id="GO:0030248">
    <property type="term" value="F:cellulose binding"/>
    <property type="evidence" value="ECO:0007669"/>
    <property type="project" value="InterPro"/>
</dbReference>
<evidence type="ECO:0000256" key="3">
    <source>
        <dbReference type="ARBA" id="ARBA00022525"/>
    </source>
</evidence>
<keyword evidence="4 9" id="KW-0732">Signal</keyword>
<dbReference type="Proteomes" id="UP001307849">
    <property type="component" value="Unassembled WGS sequence"/>
</dbReference>
<gene>
    <name evidence="12" type="ORF">TWF506_006018</name>
</gene>
<dbReference type="SMART" id="SM00236">
    <property type="entry name" value="fCBD"/>
    <property type="match status" value="1"/>
</dbReference>
<evidence type="ECO:0000256" key="6">
    <source>
        <dbReference type="ARBA" id="ARBA00023180"/>
    </source>
</evidence>
<dbReference type="EMBL" id="JAVHJM010000003">
    <property type="protein sequence ID" value="KAK6516108.1"/>
    <property type="molecule type" value="Genomic_DNA"/>
</dbReference>
<keyword evidence="7 9" id="KW-0119">Carbohydrate metabolism</keyword>
<dbReference type="EC" id="3.1.1.-" evidence="9"/>